<protein>
    <recommendedName>
        <fullName evidence="3">Lacal_2735 family protein</fullName>
    </recommendedName>
</protein>
<proteinExistence type="predicted"/>
<evidence type="ECO:0000313" key="1">
    <source>
        <dbReference type="EMBL" id="PQJ76020.1"/>
    </source>
</evidence>
<dbReference type="RefSeq" id="WP_105047166.1">
    <property type="nucleotide sequence ID" value="NZ_CP150662.1"/>
</dbReference>
<dbReference type="Proteomes" id="UP000237608">
    <property type="component" value="Unassembled WGS sequence"/>
</dbReference>
<dbReference type="AlphaFoldDB" id="A0A2S7WEH8"/>
<dbReference type="EMBL" id="MSCL01000001">
    <property type="protein sequence ID" value="PQJ76020.1"/>
    <property type="molecule type" value="Genomic_DNA"/>
</dbReference>
<evidence type="ECO:0008006" key="3">
    <source>
        <dbReference type="Google" id="ProtNLM"/>
    </source>
</evidence>
<gene>
    <name evidence="1" type="ORF">BTO13_12645</name>
</gene>
<name>A0A2S7WEH8_9FLAO</name>
<keyword evidence="2" id="KW-1185">Reference proteome</keyword>
<comment type="caution">
    <text evidence="1">The sequence shown here is derived from an EMBL/GenBank/DDBJ whole genome shotgun (WGS) entry which is preliminary data.</text>
</comment>
<evidence type="ECO:0000313" key="2">
    <source>
        <dbReference type="Proteomes" id="UP000237608"/>
    </source>
</evidence>
<sequence length="62" mass="7444">MSHLRQLKSYKKHLQERYVKLLEMSCSYSFEDESKSDLAAFKAMKLKEKLNQVNYLDRELSL</sequence>
<reference evidence="1 2" key="1">
    <citation type="submission" date="2016-12" db="EMBL/GenBank/DDBJ databases">
        <title>Trade-off between light-utilization and light-protection in marine flavobacteria.</title>
        <authorList>
            <person name="Kumagai Y."/>
            <person name="Yoshizawa S."/>
            <person name="Kogure K."/>
            <person name="Iwasaki W."/>
        </authorList>
    </citation>
    <scope>NUCLEOTIDE SEQUENCE [LARGE SCALE GENOMIC DNA]</scope>
    <source>
        <strain evidence="1 2">KCTC 22729</strain>
    </source>
</reference>
<organism evidence="1 2">
    <name type="scientific">Polaribacter gangjinensis</name>
    <dbReference type="NCBI Taxonomy" id="574710"/>
    <lineage>
        <taxon>Bacteria</taxon>
        <taxon>Pseudomonadati</taxon>
        <taxon>Bacteroidota</taxon>
        <taxon>Flavobacteriia</taxon>
        <taxon>Flavobacteriales</taxon>
        <taxon>Flavobacteriaceae</taxon>
    </lineage>
</organism>
<accession>A0A2S7WEH8</accession>
<dbReference type="OrthoDB" id="1453925at2"/>